<protein>
    <recommendedName>
        <fullName evidence="3">Solute-binding protein family 3/N-terminal domain-containing protein</fullName>
    </recommendedName>
</protein>
<dbReference type="SUPFAM" id="SSF53850">
    <property type="entry name" value="Periplasmic binding protein-like II"/>
    <property type="match status" value="1"/>
</dbReference>
<evidence type="ECO:0000313" key="1">
    <source>
        <dbReference type="EMBL" id="SOU43048.1"/>
    </source>
</evidence>
<proteinExistence type="predicted"/>
<evidence type="ECO:0000313" key="2">
    <source>
        <dbReference type="Proteomes" id="UP000238288"/>
    </source>
</evidence>
<sequence>MTNIFKTSLIILLLLVSKMSVADEPITLLSRANAASDGFLNSDETFNRLLSHAFTTKLQWTNQARLIKRLTTNEPVCSYDLIKTPEREQHIIFSELPTTVYEQRKVYAFKSFLGNLPKRVSVLELLEKNHTLGIDSGASYKELEPILKKYKDQVASISSEDTSSQLPNLLIHKRIDMIIDYEINIQETFSDEQLKKIGSRAIAEYPEYVNGYFACSKTSQGSKVIQALNHLMKTPAIYNYLRQQPQHSYSADTSSKIMLAHKQMFVIPPKISKINRQDK</sequence>
<dbReference type="EMBL" id="LT965929">
    <property type="protein sequence ID" value="SOU43048.1"/>
    <property type="molecule type" value="Genomic_DNA"/>
</dbReference>
<accession>A0A2K4XFE9</accession>
<dbReference type="AlphaFoldDB" id="A0A2K4XFE9"/>
<reference evidence="1 2" key="1">
    <citation type="submission" date="2017-11" db="EMBL/GenBank/DDBJ databases">
        <authorList>
            <person name="Han C.G."/>
        </authorList>
    </citation>
    <scope>NUCLEOTIDE SEQUENCE [LARGE SCALE GENOMIC DNA]</scope>
    <source>
        <strain evidence="2">ATCC 43555</strain>
    </source>
</reference>
<dbReference type="Gene3D" id="3.40.190.10">
    <property type="entry name" value="Periplasmic binding protein-like II"/>
    <property type="match status" value="2"/>
</dbReference>
<gene>
    <name evidence="1" type="ORF">PCAR9_B0581</name>
</gene>
<organism evidence="1 2">
    <name type="scientific">Pseudoalteromonas carrageenovora IAM 12662</name>
    <dbReference type="NCBI Taxonomy" id="1314868"/>
    <lineage>
        <taxon>Bacteria</taxon>
        <taxon>Pseudomonadati</taxon>
        <taxon>Pseudomonadota</taxon>
        <taxon>Gammaproteobacteria</taxon>
        <taxon>Alteromonadales</taxon>
        <taxon>Pseudoalteromonadaceae</taxon>
        <taxon>Pseudoalteromonas</taxon>
    </lineage>
</organism>
<evidence type="ECO:0008006" key="3">
    <source>
        <dbReference type="Google" id="ProtNLM"/>
    </source>
</evidence>
<name>A0A2K4XFE9_PSEVC</name>
<dbReference type="Proteomes" id="UP000238288">
    <property type="component" value="Chromosome PCAR9b"/>
</dbReference>